<evidence type="ECO:0000256" key="1">
    <source>
        <dbReference type="SAM" id="Phobius"/>
    </source>
</evidence>
<accession>A0ABD8A630</accession>
<gene>
    <name evidence="2" type="ORF">R6Y95_05860</name>
</gene>
<reference evidence="2 3" key="1">
    <citation type="submission" date="2023-10" db="EMBL/GenBank/DDBJ databases">
        <title>The complete genome sequence of Methanoculleus palmolei DSM 4273.</title>
        <authorList>
            <person name="Lai S.-J."/>
            <person name="You Y.-T."/>
            <person name="Chen S.-C."/>
        </authorList>
    </citation>
    <scope>NUCLEOTIDE SEQUENCE [LARGE SCALE GENOMIC DNA]</scope>
    <source>
        <strain evidence="2 3">DSM 4273</strain>
    </source>
</reference>
<evidence type="ECO:0008006" key="4">
    <source>
        <dbReference type="Google" id="ProtNLM"/>
    </source>
</evidence>
<protein>
    <recommendedName>
        <fullName evidence="4">AtpZ/AtpI family protein</fullName>
    </recommendedName>
</protein>
<feature type="transmembrane region" description="Helical" evidence="1">
    <location>
        <begin position="38"/>
        <end position="59"/>
    </location>
</feature>
<feature type="transmembrane region" description="Helical" evidence="1">
    <location>
        <begin position="7"/>
        <end position="26"/>
    </location>
</feature>
<organism evidence="2 3">
    <name type="scientific">Methanoculleus palmolei</name>
    <dbReference type="NCBI Taxonomy" id="72612"/>
    <lineage>
        <taxon>Archaea</taxon>
        <taxon>Methanobacteriati</taxon>
        <taxon>Methanobacteriota</taxon>
        <taxon>Stenosarchaea group</taxon>
        <taxon>Methanomicrobia</taxon>
        <taxon>Methanomicrobiales</taxon>
        <taxon>Methanomicrobiaceae</taxon>
        <taxon>Methanoculleus</taxon>
    </lineage>
</organism>
<evidence type="ECO:0000313" key="2">
    <source>
        <dbReference type="EMBL" id="WOX54998.1"/>
    </source>
</evidence>
<proteinExistence type="predicted"/>
<dbReference type="EMBL" id="CP137641">
    <property type="protein sequence ID" value="WOX54998.1"/>
    <property type="molecule type" value="Genomic_DNA"/>
</dbReference>
<sequence length="67" mass="7636">MKRKKIIIGFTILGFIILQFVFYRLIGIWEEGAKHGFSQVTFILGVVLGVAYAYLAYIVDTRLPDDP</sequence>
<keyword evidence="1" id="KW-0812">Transmembrane</keyword>
<dbReference type="AlphaFoldDB" id="A0ABD8A630"/>
<evidence type="ECO:0000313" key="3">
    <source>
        <dbReference type="Proteomes" id="UP001626603"/>
    </source>
</evidence>
<keyword evidence="1" id="KW-1133">Transmembrane helix</keyword>
<keyword evidence="3" id="KW-1185">Reference proteome</keyword>
<name>A0ABD8A630_9EURY</name>
<keyword evidence="1" id="KW-0472">Membrane</keyword>
<dbReference type="Proteomes" id="UP001626603">
    <property type="component" value="Chromosome"/>
</dbReference>